<evidence type="ECO:0000256" key="1">
    <source>
        <dbReference type="ARBA" id="ARBA00004123"/>
    </source>
</evidence>
<dbReference type="RefSeq" id="XP_045960469.1">
    <property type="nucleotide sequence ID" value="XM_046101734.1"/>
</dbReference>
<dbReference type="GO" id="GO:0030488">
    <property type="term" value="P:tRNA methylation"/>
    <property type="evidence" value="ECO:0007669"/>
    <property type="project" value="InterPro"/>
</dbReference>
<evidence type="ECO:0000256" key="3">
    <source>
        <dbReference type="ARBA" id="ARBA00021704"/>
    </source>
</evidence>
<feature type="compositionally biased region" description="Acidic residues" evidence="7">
    <location>
        <begin position="332"/>
        <end position="347"/>
    </location>
</feature>
<feature type="compositionally biased region" description="Low complexity" evidence="7">
    <location>
        <begin position="82"/>
        <end position="97"/>
    </location>
</feature>
<feature type="region of interest" description="Disordered" evidence="7">
    <location>
        <begin position="245"/>
        <end position="266"/>
    </location>
</feature>
<dbReference type="PANTHER" id="PTHR12945">
    <property type="entry name" value="TRANSLATION INITIATION FACTOR EIF3-RELATED"/>
    <property type="match status" value="1"/>
</dbReference>
<dbReference type="GeneID" id="70130626"/>
<comment type="similarity">
    <text evidence="2">Belongs to the TRM6/GCD10 family.</text>
</comment>
<evidence type="ECO:0000256" key="6">
    <source>
        <dbReference type="ARBA" id="ARBA00032319"/>
    </source>
</evidence>
<gene>
    <name evidence="8" type="ORF">BKA67DRAFT_551342</name>
</gene>
<feature type="region of interest" description="Disordered" evidence="7">
    <location>
        <begin position="308"/>
        <end position="388"/>
    </location>
</feature>
<dbReference type="EMBL" id="JAGPXC010000002">
    <property type="protein sequence ID" value="KAH6656235.1"/>
    <property type="molecule type" value="Genomic_DNA"/>
</dbReference>
<dbReference type="PANTHER" id="PTHR12945:SF0">
    <property type="entry name" value="TRNA (ADENINE(58)-N(1))-METHYLTRANSFERASE NON-CATALYTIC SUBUNIT TRM6"/>
    <property type="match status" value="1"/>
</dbReference>
<dbReference type="GO" id="GO:0031515">
    <property type="term" value="C:tRNA (m1A) methyltransferase complex"/>
    <property type="evidence" value="ECO:0007669"/>
    <property type="project" value="InterPro"/>
</dbReference>
<feature type="compositionally biased region" description="Basic and acidic residues" evidence="7">
    <location>
        <begin position="245"/>
        <end position="254"/>
    </location>
</feature>
<evidence type="ECO:0000256" key="5">
    <source>
        <dbReference type="ARBA" id="ARBA00023242"/>
    </source>
</evidence>
<keyword evidence="9" id="KW-1185">Reference proteome</keyword>
<dbReference type="OrthoDB" id="10254665at2759"/>
<comment type="caution">
    <text evidence="8">The sequence shown here is derived from an EMBL/GenBank/DDBJ whole genome shotgun (WGS) entry which is preliminary data.</text>
</comment>
<feature type="region of interest" description="Disordered" evidence="7">
    <location>
        <begin position="81"/>
        <end position="110"/>
    </location>
</feature>
<dbReference type="Pfam" id="PF04189">
    <property type="entry name" value="Gcd10p"/>
    <property type="match status" value="1"/>
</dbReference>
<dbReference type="InterPro" id="IPR017423">
    <property type="entry name" value="TRM6"/>
</dbReference>
<evidence type="ECO:0000256" key="7">
    <source>
        <dbReference type="SAM" id="MobiDB-lite"/>
    </source>
</evidence>
<dbReference type="AlphaFoldDB" id="A0A9P8UQL7"/>
<proteinExistence type="inferred from homology"/>
<dbReference type="GO" id="GO:0005634">
    <property type="term" value="C:nucleus"/>
    <property type="evidence" value="ECO:0007669"/>
    <property type="project" value="UniProtKB-SubCell"/>
</dbReference>
<keyword evidence="5" id="KW-0539">Nucleus</keyword>
<organism evidence="8 9">
    <name type="scientific">Truncatella angustata</name>
    <dbReference type="NCBI Taxonomy" id="152316"/>
    <lineage>
        <taxon>Eukaryota</taxon>
        <taxon>Fungi</taxon>
        <taxon>Dikarya</taxon>
        <taxon>Ascomycota</taxon>
        <taxon>Pezizomycotina</taxon>
        <taxon>Sordariomycetes</taxon>
        <taxon>Xylariomycetidae</taxon>
        <taxon>Amphisphaeriales</taxon>
        <taxon>Sporocadaceae</taxon>
        <taxon>Truncatella</taxon>
    </lineage>
</organism>
<comment type="subcellular location">
    <subcellularLocation>
        <location evidence="1">Nucleus</location>
    </subcellularLocation>
</comment>
<evidence type="ECO:0000256" key="2">
    <source>
        <dbReference type="ARBA" id="ARBA00008320"/>
    </source>
</evidence>
<sequence>MHSLVQPNAWVALKLPNGTLRVLQVTPNTTISLGKYGSFPSNLIISRPYHLTYELQDKREPENFNRLRIVPASELYADILTSSDGSSSSPGSPAAAADGDDEDGEDGALPSSAEYTLVDESGAVVAKTDEAAVLHEAAVASATQTLSMEEIEALKKGGAGAGKDLIAKLMLSHTALDQKTEYSLAKYKLLKTKKYIRRFCVLPLDMPLFDHWLLEEKDSQKILEMREEMLGLLGCWANVHWGGEDREKESHEDGGADPEEADNTQGRYLVIDDTGGLLVAAMAERTGILYPPENKGETLEAWLEAHKNPQQRNSARELQDTKHRPKATSQQDGEEDEEADADVEAEDVEAKTEETDGAQSQATEKQKRGPTDVAPKKYPSGPGRRADDLSVPYAKSNTLTLVHPNSQPNLSLLKYYDFDITNPSQPLSHPLARNLMTLSWLQLLDPAADTTYTAEPEAITPEELRTWKTNRRGNYHRKRRRWARVRHVVDTARAGGFSGLVVASTMDPISIMKHAVPLLAGGAPIAIYSQNVEQLTKLVDCYSIAKRGAWIADPPEEAVGRTLEELENWEGSEEFPLNPTLILGAALQTSRVRKWQVLPGRTHPLMTSKGGADGYVFTASRVKPAEGKVEARGKGVRNKKRKVGE</sequence>
<accession>A0A9P8UQL7</accession>
<evidence type="ECO:0000313" key="8">
    <source>
        <dbReference type="EMBL" id="KAH6656235.1"/>
    </source>
</evidence>
<protein>
    <recommendedName>
        <fullName evidence="3">tRNA (adenine(58)-N(1))-methyltransferase non-catalytic subunit TRM6</fullName>
    </recommendedName>
    <alternativeName>
        <fullName evidence="6">tRNA(m1A58)-methyltransferase subunit TRM6</fullName>
    </alternativeName>
</protein>
<reference evidence="8" key="1">
    <citation type="journal article" date="2021" name="Nat. Commun.">
        <title>Genetic determinants of endophytism in the Arabidopsis root mycobiome.</title>
        <authorList>
            <person name="Mesny F."/>
            <person name="Miyauchi S."/>
            <person name="Thiergart T."/>
            <person name="Pickel B."/>
            <person name="Atanasova L."/>
            <person name="Karlsson M."/>
            <person name="Huettel B."/>
            <person name="Barry K.W."/>
            <person name="Haridas S."/>
            <person name="Chen C."/>
            <person name="Bauer D."/>
            <person name="Andreopoulos W."/>
            <person name="Pangilinan J."/>
            <person name="LaButti K."/>
            <person name="Riley R."/>
            <person name="Lipzen A."/>
            <person name="Clum A."/>
            <person name="Drula E."/>
            <person name="Henrissat B."/>
            <person name="Kohler A."/>
            <person name="Grigoriev I.V."/>
            <person name="Martin F.M."/>
            <person name="Hacquard S."/>
        </authorList>
    </citation>
    <scope>NUCLEOTIDE SEQUENCE</scope>
    <source>
        <strain evidence="8">MPI-SDFR-AT-0073</strain>
    </source>
</reference>
<evidence type="ECO:0000313" key="9">
    <source>
        <dbReference type="Proteomes" id="UP000758603"/>
    </source>
</evidence>
<keyword evidence="4" id="KW-0819">tRNA processing</keyword>
<dbReference type="Proteomes" id="UP000758603">
    <property type="component" value="Unassembled WGS sequence"/>
</dbReference>
<name>A0A9P8UQL7_9PEZI</name>
<evidence type="ECO:0000256" key="4">
    <source>
        <dbReference type="ARBA" id="ARBA00022694"/>
    </source>
</evidence>